<dbReference type="KEGG" id="pbv:AR543_17385"/>
<dbReference type="EMBL" id="CP013023">
    <property type="protein sequence ID" value="ANF97603.1"/>
    <property type="molecule type" value="Genomic_DNA"/>
</dbReference>
<dbReference type="Proteomes" id="UP000078148">
    <property type="component" value="Chromosome"/>
</dbReference>
<dbReference type="STRING" id="1616788.AR543_17385"/>
<keyword evidence="2" id="KW-1185">Reference proteome</keyword>
<accession>A0A172ZJ83</accession>
<gene>
    <name evidence="1" type="ORF">AR543_17385</name>
</gene>
<dbReference type="AlphaFoldDB" id="A0A172ZJ83"/>
<reference evidence="2" key="1">
    <citation type="submission" date="2015-10" db="EMBL/GenBank/DDBJ databases">
        <title>Genome of Paenibacillus bovis sp. nov.</title>
        <authorList>
            <person name="Wu Z."/>
            <person name="Gao C."/>
            <person name="Liu Z."/>
            <person name="Zheng H."/>
        </authorList>
    </citation>
    <scope>NUCLEOTIDE SEQUENCE [LARGE SCALE GENOMIC DNA]</scope>
    <source>
        <strain evidence="2">BD3526</strain>
    </source>
</reference>
<sequence>MFNLRYRLNIIAAKMDTPVIAEQFYRSEYSKKASLVNRDAFFIDISLYAGNFTGFQSTSTYVYAFWFTVYEDANFLNVHAPSTAVTVVSVGYVVTATSCFTSYITFTSHSYTSYFQKSA</sequence>
<protein>
    <submittedName>
        <fullName evidence="1">Uncharacterized protein</fullName>
    </submittedName>
</protein>
<evidence type="ECO:0000313" key="2">
    <source>
        <dbReference type="Proteomes" id="UP000078148"/>
    </source>
</evidence>
<reference evidence="1 2" key="2">
    <citation type="journal article" date="2016" name="Int. J. Syst. Evol. Microbiol.">
        <title>Paenibacillus bovis sp. nov., isolated from raw yak (Bos grunniens) milk.</title>
        <authorList>
            <person name="Gao C."/>
            <person name="Han J."/>
            <person name="Liu Z."/>
            <person name="Xu X."/>
            <person name="Hang F."/>
            <person name="Wu Z."/>
        </authorList>
    </citation>
    <scope>NUCLEOTIDE SEQUENCE [LARGE SCALE GENOMIC DNA]</scope>
    <source>
        <strain evidence="1 2">BD3526</strain>
    </source>
</reference>
<evidence type="ECO:0000313" key="1">
    <source>
        <dbReference type="EMBL" id="ANF97603.1"/>
    </source>
</evidence>
<proteinExistence type="predicted"/>
<organism evidence="1 2">
    <name type="scientific">Paenibacillus bovis</name>
    <dbReference type="NCBI Taxonomy" id="1616788"/>
    <lineage>
        <taxon>Bacteria</taxon>
        <taxon>Bacillati</taxon>
        <taxon>Bacillota</taxon>
        <taxon>Bacilli</taxon>
        <taxon>Bacillales</taxon>
        <taxon>Paenibacillaceae</taxon>
        <taxon>Paenibacillus</taxon>
    </lineage>
</organism>
<name>A0A172ZJ83_9BACL</name>